<accession>A0A532UZN6</accession>
<sequence length="336" mass="37132">MFKKGWMVACVFAFLLLAGVFCGRDEVDWGDRASYILTTDTVSVIYVLDDTGELVASITPLEDSMQGIWSPTLIGASEKIAFLSRQKPDYPPYLYITDRSGNELTHYEVPAPQWLDGSPTAPELVFTTSSRISILKADEEKISTLFTDRKTESEAVDSILFTKAMAPAFSPDGEVIAFINLGTYEKDTPAGPIPVPRADIGLVNRDGSDYRLLTGSLKDPLPIGSWIDLCWSHDGRWIFAVKESEGKIGTVYVIRYDETQPEVQIIPISKDWFKSYSYITASPTGDTLLLGTAPRHADLYVWEFKEEAGTVITGSEVGRLTDAKVYADPDWGPGSK</sequence>
<gene>
    <name evidence="1" type="ORF">CEE36_09690</name>
</gene>
<evidence type="ECO:0008006" key="3">
    <source>
        <dbReference type="Google" id="ProtNLM"/>
    </source>
</evidence>
<dbReference type="InterPro" id="IPR011042">
    <property type="entry name" value="6-blade_b-propeller_TolB-like"/>
</dbReference>
<dbReference type="EMBL" id="NJBO01000019">
    <property type="protein sequence ID" value="TKJ40197.1"/>
    <property type="molecule type" value="Genomic_DNA"/>
</dbReference>
<dbReference type="Proteomes" id="UP000317778">
    <property type="component" value="Unassembled WGS sequence"/>
</dbReference>
<dbReference type="AlphaFoldDB" id="A0A532UZN6"/>
<reference evidence="1 2" key="1">
    <citation type="submission" date="2017-06" db="EMBL/GenBank/DDBJ databases">
        <title>Novel microbial phyla capable of carbon fixation and sulfur reduction in deep-sea sediments.</title>
        <authorList>
            <person name="Huang J."/>
            <person name="Baker B."/>
            <person name="Wang Y."/>
        </authorList>
    </citation>
    <scope>NUCLEOTIDE SEQUENCE [LARGE SCALE GENOMIC DNA]</scope>
    <source>
        <strain evidence="1">B3_TA06</strain>
    </source>
</reference>
<evidence type="ECO:0000313" key="1">
    <source>
        <dbReference type="EMBL" id="TKJ40197.1"/>
    </source>
</evidence>
<evidence type="ECO:0000313" key="2">
    <source>
        <dbReference type="Proteomes" id="UP000317778"/>
    </source>
</evidence>
<name>A0A532UZN6_UNCT6</name>
<proteinExistence type="predicted"/>
<organism evidence="1 2">
    <name type="scientific">candidate division TA06 bacterium B3_TA06</name>
    <dbReference type="NCBI Taxonomy" id="2012487"/>
    <lineage>
        <taxon>Bacteria</taxon>
        <taxon>Bacteria division TA06</taxon>
    </lineage>
</organism>
<comment type="caution">
    <text evidence="1">The sequence shown here is derived from an EMBL/GenBank/DDBJ whole genome shotgun (WGS) entry which is preliminary data.</text>
</comment>
<dbReference type="Gene3D" id="2.120.10.30">
    <property type="entry name" value="TolB, C-terminal domain"/>
    <property type="match status" value="1"/>
</dbReference>
<dbReference type="SUPFAM" id="SSF82171">
    <property type="entry name" value="DPP6 N-terminal domain-like"/>
    <property type="match status" value="1"/>
</dbReference>
<protein>
    <recommendedName>
        <fullName evidence="3">Dipeptidylpeptidase IV N-terminal domain-containing protein</fullName>
    </recommendedName>
</protein>